<feature type="region of interest" description="Disordered" evidence="1">
    <location>
        <begin position="79"/>
        <end position="111"/>
    </location>
</feature>
<dbReference type="AlphaFoldDB" id="A0A1X7TY97"/>
<reference evidence="3" key="1">
    <citation type="submission" date="2017-05" db="UniProtKB">
        <authorList>
            <consortium name="EnsemblMetazoa"/>
        </authorList>
    </citation>
    <scope>IDENTIFICATION</scope>
</reference>
<proteinExistence type="predicted"/>
<evidence type="ECO:0000256" key="1">
    <source>
        <dbReference type="SAM" id="MobiDB-lite"/>
    </source>
</evidence>
<evidence type="ECO:0000313" key="3">
    <source>
        <dbReference type="EnsemblMetazoa" id="Aqu2.1.20085_001"/>
    </source>
</evidence>
<keyword evidence="2" id="KW-1133">Transmembrane helix</keyword>
<keyword evidence="2" id="KW-0472">Membrane</keyword>
<dbReference type="EnsemblMetazoa" id="Aqu2.1.20085_001">
    <property type="protein sequence ID" value="Aqu2.1.20085_001"/>
    <property type="gene ID" value="Aqu2.1.20085"/>
</dbReference>
<organism evidence="3">
    <name type="scientific">Amphimedon queenslandica</name>
    <name type="common">Sponge</name>
    <dbReference type="NCBI Taxonomy" id="400682"/>
    <lineage>
        <taxon>Eukaryota</taxon>
        <taxon>Metazoa</taxon>
        <taxon>Porifera</taxon>
        <taxon>Demospongiae</taxon>
        <taxon>Heteroscleromorpha</taxon>
        <taxon>Haplosclerida</taxon>
        <taxon>Niphatidae</taxon>
        <taxon>Amphimedon</taxon>
    </lineage>
</organism>
<evidence type="ECO:0000256" key="2">
    <source>
        <dbReference type="SAM" id="Phobius"/>
    </source>
</evidence>
<name>A0A1X7TY97_AMPQE</name>
<dbReference type="InParanoid" id="A0A1X7TY97"/>
<accession>A0A1X7TY97</accession>
<protein>
    <submittedName>
        <fullName evidence="3">Uncharacterized protein</fullName>
    </submittedName>
</protein>
<feature type="compositionally biased region" description="Basic residues" evidence="1">
    <location>
        <begin position="87"/>
        <end position="103"/>
    </location>
</feature>
<keyword evidence="2" id="KW-0812">Transmembrane</keyword>
<feature type="transmembrane region" description="Helical" evidence="2">
    <location>
        <begin position="34"/>
        <end position="55"/>
    </location>
</feature>
<sequence>MQFAIMPRNRKYPKSARIKRMENQLSNLILMRPLHWSLIAFPAVWVINVLMPLMIKSNKIAINEINTCTSSALDSGKIRNLEEKPKLTKKQIKHKKQSQKKTSRGGSQLQE</sequence>